<accession>A0A133NQY9</accession>
<comment type="caution">
    <text evidence="1">The sequence shown here is derived from an EMBL/GenBank/DDBJ whole genome shotgun (WGS) entry which is preliminary data.</text>
</comment>
<name>A0A133NQY9_GARVA</name>
<dbReference type="EMBL" id="LRQB01000092">
    <property type="protein sequence ID" value="KXA18709.1"/>
    <property type="molecule type" value="Genomic_DNA"/>
</dbReference>
<gene>
    <name evidence="1" type="ORF">HMPREF3208_01362</name>
</gene>
<evidence type="ECO:0000313" key="2">
    <source>
        <dbReference type="Proteomes" id="UP000070687"/>
    </source>
</evidence>
<organism evidence="1 2">
    <name type="scientific">Gardnerella vaginalis</name>
    <dbReference type="NCBI Taxonomy" id="2702"/>
    <lineage>
        <taxon>Bacteria</taxon>
        <taxon>Bacillati</taxon>
        <taxon>Actinomycetota</taxon>
        <taxon>Actinomycetes</taxon>
        <taxon>Bifidobacteriales</taxon>
        <taxon>Bifidobacteriaceae</taxon>
        <taxon>Gardnerella</taxon>
    </lineage>
</organism>
<evidence type="ECO:0000313" key="1">
    <source>
        <dbReference type="EMBL" id="KXA18709.1"/>
    </source>
</evidence>
<protein>
    <submittedName>
        <fullName evidence="1">Uncharacterized protein</fullName>
    </submittedName>
</protein>
<reference evidence="1 2" key="1">
    <citation type="submission" date="2016-01" db="EMBL/GenBank/DDBJ databases">
        <authorList>
            <person name="Oliw E.H."/>
        </authorList>
    </citation>
    <scope>NUCLEOTIDE SEQUENCE [LARGE SCALE GENOMIC DNA]</scope>
    <source>
        <strain evidence="1 2">PSS_7772B</strain>
    </source>
</reference>
<sequence>MSLTKIFTPIDEIVLEILHILHKVSKKIPLAEFGAIPNIFL</sequence>
<dbReference type="AlphaFoldDB" id="A0A133NQY9"/>
<proteinExistence type="predicted"/>
<dbReference type="PATRIC" id="fig|2702.100.peg.1349"/>
<dbReference type="Proteomes" id="UP000070687">
    <property type="component" value="Unassembled WGS sequence"/>
</dbReference>